<evidence type="ECO:0000313" key="1">
    <source>
        <dbReference type="EMBL" id="RZS91742.1"/>
    </source>
</evidence>
<protein>
    <recommendedName>
        <fullName evidence="3">Excreted virulence factor EspC (Type VII ESX diderm)</fullName>
    </recommendedName>
</protein>
<sequence length="114" mass="11536">MDPSAALAADLHALARRLGSAAEDARTEHARLRSALAGTRWVSLAAGEFAASAEQHLATLPAAAQVLDDAATALHQHAARAGAVLAGAEHTASALAPGHVVRDVRRALGRLGLG</sequence>
<dbReference type="EMBL" id="SGXD01000001">
    <property type="protein sequence ID" value="RZS91742.1"/>
    <property type="molecule type" value="Genomic_DNA"/>
</dbReference>
<name>A0A4Q7NZ89_9ACTN</name>
<keyword evidence="2" id="KW-1185">Reference proteome</keyword>
<reference evidence="1 2" key="1">
    <citation type="submission" date="2019-02" db="EMBL/GenBank/DDBJ databases">
        <title>Genomic Encyclopedia of Type Strains, Phase IV (KMG-IV): sequencing the most valuable type-strain genomes for metagenomic binning, comparative biology and taxonomic classification.</title>
        <authorList>
            <person name="Goeker M."/>
        </authorList>
    </citation>
    <scope>NUCLEOTIDE SEQUENCE [LARGE SCALE GENOMIC DNA]</scope>
    <source>
        <strain evidence="1 2">DSM 45622</strain>
    </source>
</reference>
<dbReference type="Proteomes" id="UP000293638">
    <property type="component" value="Unassembled WGS sequence"/>
</dbReference>
<dbReference type="AlphaFoldDB" id="A0A4Q7NZ89"/>
<evidence type="ECO:0008006" key="3">
    <source>
        <dbReference type="Google" id="ProtNLM"/>
    </source>
</evidence>
<comment type="caution">
    <text evidence="1">The sequence shown here is derived from an EMBL/GenBank/DDBJ whole genome shotgun (WGS) entry which is preliminary data.</text>
</comment>
<proteinExistence type="predicted"/>
<gene>
    <name evidence="1" type="ORF">EV189_0989</name>
</gene>
<dbReference type="RefSeq" id="WP_130491772.1">
    <property type="nucleotide sequence ID" value="NZ_SGXD01000001.1"/>
</dbReference>
<accession>A0A4Q7NZ89</accession>
<evidence type="ECO:0000313" key="2">
    <source>
        <dbReference type="Proteomes" id="UP000293638"/>
    </source>
</evidence>
<organism evidence="1 2">
    <name type="scientific">Motilibacter rhizosphaerae</name>
    <dbReference type="NCBI Taxonomy" id="598652"/>
    <lineage>
        <taxon>Bacteria</taxon>
        <taxon>Bacillati</taxon>
        <taxon>Actinomycetota</taxon>
        <taxon>Actinomycetes</taxon>
        <taxon>Motilibacterales</taxon>
        <taxon>Motilibacteraceae</taxon>
        <taxon>Motilibacter</taxon>
    </lineage>
</organism>